<name>A0A1X2IBE7_9FUNG</name>
<dbReference type="EMBL" id="MCGE01000017">
    <property type="protein sequence ID" value="ORZ13267.1"/>
    <property type="molecule type" value="Genomic_DNA"/>
</dbReference>
<keyword evidence="2" id="KW-1185">Reference proteome</keyword>
<evidence type="ECO:0000313" key="2">
    <source>
        <dbReference type="Proteomes" id="UP000193560"/>
    </source>
</evidence>
<dbReference type="STRING" id="90262.A0A1X2IBE7"/>
<gene>
    <name evidence="1" type="ORF">BCR42DRAFT_73677</name>
</gene>
<evidence type="ECO:0000313" key="1">
    <source>
        <dbReference type="EMBL" id="ORZ13267.1"/>
    </source>
</evidence>
<sequence length="308" mass="33838">MSVMPLSTCATQTLHEKLDCGEITSTVITAQQHNHHFPTHDPMSALCRLEQQQRYASAVNDTPVKTKHYQELSDLTCGTSDDASSSTLLGNESVSYQNTLTTSPNKQDHYRPDNILSTDYFGSTSISPMTVSPSTSTATQIIPILDDRLPSANLQTIQKSINVTNKTLHPPAHYALIETGDDDYCRRSPTASNTDTNNSTIFCLSSQRSSSMIPNTRVNAAAHADYTHSSPANTSTTSTATGSVSKIDLGHLDDEEEAVLEAEIAARRAARRSRRRKHYADTDDEEDHVRIGTRIAEGHRNYQLMQVG</sequence>
<dbReference type="AlphaFoldDB" id="A0A1X2IBE7"/>
<protein>
    <submittedName>
        <fullName evidence="1">Uncharacterized protein</fullName>
    </submittedName>
</protein>
<dbReference type="Proteomes" id="UP000193560">
    <property type="component" value="Unassembled WGS sequence"/>
</dbReference>
<organism evidence="1 2">
    <name type="scientific">Absidia repens</name>
    <dbReference type="NCBI Taxonomy" id="90262"/>
    <lineage>
        <taxon>Eukaryota</taxon>
        <taxon>Fungi</taxon>
        <taxon>Fungi incertae sedis</taxon>
        <taxon>Mucoromycota</taxon>
        <taxon>Mucoromycotina</taxon>
        <taxon>Mucoromycetes</taxon>
        <taxon>Mucorales</taxon>
        <taxon>Cunninghamellaceae</taxon>
        <taxon>Absidia</taxon>
    </lineage>
</organism>
<reference evidence="1 2" key="1">
    <citation type="submission" date="2016-07" db="EMBL/GenBank/DDBJ databases">
        <title>Pervasive Adenine N6-methylation of Active Genes in Fungi.</title>
        <authorList>
            <consortium name="DOE Joint Genome Institute"/>
            <person name="Mondo S.J."/>
            <person name="Dannebaum R.O."/>
            <person name="Kuo R.C."/>
            <person name="Labutti K."/>
            <person name="Haridas S."/>
            <person name="Kuo A."/>
            <person name="Salamov A."/>
            <person name="Ahrendt S.R."/>
            <person name="Lipzen A."/>
            <person name="Sullivan W."/>
            <person name="Andreopoulos W.B."/>
            <person name="Clum A."/>
            <person name="Lindquist E."/>
            <person name="Daum C."/>
            <person name="Ramamoorthy G.K."/>
            <person name="Gryganskyi A."/>
            <person name="Culley D."/>
            <person name="Magnuson J.K."/>
            <person name="James T.Y."/>
            <person name="O'Malley M.A."/>
            <person name="Stajich J.E."/>
            <person name="Spatafora J.W."/>
            <person name="Visel A."/>
            <person name="Grigoriev I.V."/>
        </authorList>
    </citation>
    <scope>NUCLEOTIDE SEQUENCE [LARGE SCALE GENOMIC DNA]</scope>
    <source>
        <strain evidence="1 2">NRRL 1336</strain>
    </source>
</reference>
<accession>A0A1X2IBE7</accession>
<proteinExistence type="predicted"/>
<comment type="caution">
    <text evidence="1">The sequence shown here is derived from an EMBL/GenBank/DDBJ whole genome shotgun (WGS) entry which is preliminary data.</text>
</comment>